<feature type="compositionally biased region" description="Basic residues" evidence="1">
    <location>
        <begin position="32"/>
        <end position="48"/>
    </location>
</feature>
<reference evidence="2" key="1">
    <citation type="submission" date="2018-09" db="EMBL/GenBank/DDBJ databases">
        <title>Diverse plant associated genomoviruses.</title>
        <authorList>
            <person name="Richet C."/>
            <person name="Kraberger S."/>
            <person name="Filloux D."/>
            <person name="Fontenele R.S."/>
            <person name="Ribeiro S.G."/>
            <person name="Martin D.P."/>
            <person name="Lamas N.S."/>
            <person name="McCarthy J."/>
            <person name="Lefeuvre P."/>
            <person name="Roumagnac P."/>
            <person name="Varsani A."/>
        </authorList>
    </citation>
    <scope>NUCLEOTIDE SEQUENCE</scope>
    <source>
        <strain evidence="2">B98_GP1</strain>
    </source>
</reference>
<evidence type="ECO:0000256" key="1">
    <source>
        <dbReference type="SAM" id="MobiDB-lite"/>
    </source>
</evidence>
<protein>
    <submittedName>
        <fullName evidence="2">Capsid protein</fullName>
    </submittedName>
</protein>
<organism evidence="2">
    <name type="scientific">Plant associated genomovirus 9</name>
    <dbReference type="NCBI Taxonomy" id="2584403"/>
    <lineage>
        <taxon>Viruses</taxon>
        <taxon>Monodnaviria</taxon>
        <taxon>Shotokuvirae</taxon>
        <taxon>Cressdnaviricota</taxon>
        <taxon>Repensiviricetes</taxon>
        <taxon>Geplafuvirales</taxon>
        <taxon>Genomoviridae</taxon>
        <taxon>Gemykolovirus</taxon>
        <taxon>Gemykolovirus poaspe1</taxon>
    </lineage>
</organism>
<proteinExistence type="predicted"/>
<feature type="compositionally biased region" description="Polar residues" evidence="1">
    <location>
        <begin position="62"/>
        <end position="75"/>
    </location>
</feature>
<sequence>MAYSRYRRKPRRSYRKSGPKRRSSARPSRYTGRTRRYTPKRPMSKRRILNVTSEKKRDKMLTYTNSTSASQSGSTTYSLDPAILTGGSATPRTFIWCATARDNTVNSGGRLGNKFDTATRTASSCYMVGLKESIAIQCADGLPWQWRRICFTYKGSGTLRGYLPASAPGNYPAVETGNGYVRVLNQLNPAQLETLMQLVMQGAGAVDWNDHMTAKLDTERISVKYDKTITIASGNEEGVIRKYNRWHPMGHNLMYDDDEKNGTTEALSYSVESKVGMGDYWVIDIFKPRVGSTASNQLLFNCESTLYWHEK</sequence>
<feature type="compositionally biased region" description="Basic residues" evidence="1">
    <location>
        <begin position="1"/>
        <end position="24"/>
    </location>
</feature>
<dbReference type="EMBL" id="MH939394">
    <property type="protein sequence ID" value="QCX29428.1"/>
    <property type="molecule type" value="Genomic_DNA"/>
</dbReference>
<evidence type="ECO:0000313" key="2">
    <source>
        <dbReference type="EMBL" id="QCX29428.1"/>
    </source>
</evidence>
<accession>A0A4Y5QCH7</accession>
<name>A0A4Y5QCH7_9VIRU</name>
<feature type="region of interest" description="Disordered" evidence="1">
    <location>
        <begin position="1"/>
        <end position="75"/>
    </location>
</feature>